<dbReference type="SUPFAM" id="SSF53850">
    <property type="entry name" value="Periplasmic binding protein-like II"/>
    <property type="match status" value="1"/>
</dbReference>
<dbReference type="EMBL" id="DYZA01000056">
    <property type="protein sequence ID" value="HJD96596.1"/>
    <property type="molecule type" value="Genomic_DNA"/>
</dbReference>
<evidence type="ECO:0000256" key="1">
    <source>
        <dbReference type="ARBA" id="ARBA00022729"/>
    </source>
</evidence>
<organism evidence="3 4">
    <name type="scientific">Mailhella massiliensis</name>
    <dbReference type="NCBI Taxonomy" id="1903261"/>
    <lineage>
        <taxon>Bacteria</taxon>
        <taxon>Pseudomonadati</taxon>
        <taxon>Thermodesulfobacteriota</taxon>
        <taxon>Desulfovibrionia</taxon>
        <taxon>Desulfovibrionales</taxon>
        <taxon>Desulfovibrionaceae</taxon>
        <taxon>Mailhella</taxon>
    </lineage>
</organism>
<name>A0A921AV23_9BACT</name>
<dbReference type="Pfam" id="PF03480">
    <property type="entry name" value="DctP"/>
    <property type="match status" value="1"/>
</dbReference>
<dbReference type="RefSeq" id="WP_304121020.1">
    <property type="nucleotide sequence ID" value="NZ_DYZA01000056.1"/>
</dbReference>
<dbReference type="Proteomes" id="UP000698963">
    <property type="component" value="Unassembled WGS sequence"/>
</dbReference>
<reference evidence="3" key="2">
    <citation type="submission" date="2021-09" db="EMBL/GenBank/DDBJ databases">
        <authorList>
            <person name="Gilroy R."/>
        </authorList>
    </citation>
    <scope>NUCLEOTIDE SEQUENCE</scope>
    <source>
        <strain evidence="3">ChiGjej2B2-19336</strain>
    </source>
</reference>
<feature type="chain" id="PRO_5037632684" evidence="2">
    <location>
        <begin position="26"/>
        <end position="348"/>
    </location>
</feature>
<accession>A0A921AV23</accession>
<dbReference type="InterPro" id="IPR038404">
    <property type="entry name" value="TRAP_DctP_sf"/>
</dbReference>
<dbReference type="Gene3D" id="3.40.190.170">
    <property type="entry name" value="Bacterial extracellular solute-binding protein, family 7"/>
    <property type="match status" value="1"/>
</dbReference>
<protein>
    <submittedName>
        <fullName evidence="3">TRAP transporter substrate-binding protein DctP</fullName>
    </submittedName>
</protein>
<keyword evidence="1 2" id="KW-0732">Signal</keyword>
<dbReference type="PANTHER" id="PTHR33376:SF15">
    <property type="entry name" value="BLL6794 PROTEIN"/>
    <property type="match status" value="1"/>
</dbReference>
<dbReference type="PANTHER" id="PTHR33376">
    <property type="match status" value="1"/>
</dbReference>
<comment type="caution">
    <text evidence="3">The sequence shown here is derived from an EMBL/GenBank/DDBJ whole genome shotgun (WGS) entry which is preliminary data.</text>
</comment>
<evidence type="ECO:0000313" key="3">
    <source>
        <dbReference type="EMBL" id="HJD96596.1"/>
    </source>
</evidence>
<reference evidence="3" key="1">
    <citation type="journal article" date="2021" name="PeerJ">
        <title>Extensive microbial diversity within the chicken gut microbiome revealed by metagenomics and culture.</title>
        <authorList>
            <person name="Gilroy R."/>
            <person name="Ravi A."/>
            <person name="Getino M."/>
            <person name="Pursley I."/>
            <person name="Horton D.L."/>
            <person name="Alikhan N.F."/>
            <person name="Baker D."/>
            <person name="Gharbi K."/>
            <person name="Hall N."/>
            <person name="Watson M."/>
            <person name="Adriaenssens E.M."/>
            <person name="Foster-Nyarko E."/>
            <person name="Jarju S."/>
            <person name="Secka A."/>
            <person name="Antonio M."/>
            <person name="Oren A."/>
            <person name="Chaudhuri R.R."/>
            <person name="La Ragione R."/>
            <person name="Hildebrand F."/>
            <person name="Pallen M.J."/>
        </authorList>
    </citation>
    <scope>NUCLEOTIDE SEQUENCE</scope>
    <source>
        <strain evidence="3">ChiGjej2B2-19336</strain>
    </source>
</reference>
<gene>
    <name evidence="3" type="primary">dctP</name>
    <name evidence="3" type="ORF">K8W16_02980</name>
</gene>
<proteinExistence type="predicted"/>
<dbReference type="GO" id="GO:0055085">
    <property type="term" value="P:transmembrane transport"/>
    <property type="evidence" value="ECO:0007669"/>
    <property type="project" value="InterPro"/>
</dbReference>
<evidence type="ECO:0000313" key="4">
    <source>
        <dbReference type="Proteomes" id="UP000698963"/>
    </source>
</evidence>
<dbReference type="InterPro" id="IPR018389">
    <property type="entry name" value="DctP_fam"/>
</dbReference>
<sequence>MLKKTLLTLGVLSLFSVFQPAPAEAEELNFVCLTNSAHVNTPHAIIPWIEEVARRTDNKLQIIRFDVNTLVPVRENFTATVNGFIDIGSNTVGDNPGVFPVHNVLQLPMITYNSRTTSYAITELAKKYQAVRDEFKDIHLLWYWATPEYTINTTKKPVRSLEDLKGLRLLVWDNYVQEIVTRLGATPIMVPPLDSYLSLSRGMADGVICPAAVLVSWKLGEVTKYHTRCNLTANVFWCGMNKDRWDGLSDDFKKVLTETSANMSVNCSTVTDVKGAGSELQWCKDNGHEIITISEEEHARWTEILKPMYQEWLDEMARLGIKDAPEILKDAQALTQKRYDELSAAGTL</sequence>
<feature type="signal peptide" evidence="2">
    <location>
        <begin position="1"/>
        <end position="25"/>
    </location>
</feature>
<dbReference type="AlphaFoldDB" id="A0A921AV23"/>
<dbReference type="NCBIfam" id="NF037995">
    <property type="entry name" value="TRAP_S1"/>
    <property type="match status" value="1"/>
</dbReference>
<evidence type="ECO:0000256" key="2">
    <source>
        <dbReference type="SAM" id="SignalP"/>
    </source>
</evidence>